<dbReference type="Gene3D" id="3.40.50.1000">
    <property type="entry name" value="HAD superfamily/HAD-like"/>
    <property type="match status" value="1"/>
</dbReference>
<keyword evidence="3" id="KW-0479">Metal-binding</keyword>
<dbReference type="EMBL" id="JABXWR010000001">
    <property type="protein sequence ID" value="NVO66683.1"/>
    <property type="molecule type" value="Genomic_DNA"/>
</dbReference>
<dbReference type="SFLD" id="SFLDG01129">
    <property type="entry name" value="C1.5:_HAD__Beta-PGM__Phosphata"/>
    <property type="match status" value="1"/>
</dbReference>
<keyword evidence="4 6" id="KW-0378">Hydrolase</keyword>
<dbReference type="NCBIfam" id="TIGR01509">
    <property type="entry name" value="HAD-SF-IA-v3"/>
    <property type="match status" value="1"/>
</dbReference>
<keyword evidence="5" id="KW-0460">Magnesium</keyword>
<dbReference type="GO" id="GO:0044281">
    <property type="term" value="P:small molecule metabolic process"/>
    <property type="evidence" value="ECO:0007669"/>
    <property type="project" value="UniProtKB-ARBA"/>
</dbReference>
<dbReference type="PANTHER" id="PTHR46470:SF2">
    <property type="entry name" value="GLYCERALDEHYDE 3-PHOSPHATE PHOSPHATASE"/>
    <property type="match status" value="1"/>
</dbReference>
<reference evidence="6 7" key="1">
    <citation type="submission" date="2020-06" db="EMBL/GenBank/DDBJ databases">
        <title>Methanofollis fontis sp. nov., a methanogen isolated from marine sediments near a cold seep at Four-Way Closure Ridge offshore southwestern Taiwan.</title>
        <authorList>
            <person name="Chen S.-C."/>
            <person name="Teng N.-H."/>
            <person name="Lin Y.-S."/>
            <person name="Lai M.-C."/>
            <person name="Chen H.-H."/>
            <person name="Wang C.-C."/>
        </authorList>
    </citation>
    <scope>NUCLEOTIDE SEQUENCE [LARGE SCALE GENOMIC DNA]</scope>
    <source>
        <strain evidence="6 7">DSM 2702</strain>
    </source>
</reference>
<organism evidence="6 7">
    <name type="scientific">Methanofollis tationis</name>
    <dbReference type="NCBI Taxonomy" id="81417"/>
    <lineage>
        <taxon>Archaea</taxon>
        <taxon>Methanobacteriati</taxon>
        <taxon>Methanobacteriota</taxon>
        <taxon>Stenosarchaea group</taxon>
        <taxon>Methanomicrobia</taxon>
        <taxon>Methanomicrobiales</taxon>
        <taxon>Methanomicrobiaceae</taxon>
        <taxon>Methanofollis</taxon>
    </lineage>
</organism>
<evidence type="ECO:0000256" key="3">
    <source>
        <dbReference type="ARBA" id="ARBA00022723"/>
    </source>
</evidence>
<evidence type="ECO:0000313" key="7">
    <source>
        <dbReference type="Proteomes" id="UP000570823"/>
    </source>
</evidence>
<comment type="similarity">
    <text evidence="2">Belongs to the HAD-like hydrolase superfamily.</text>
</comment>
<dbReference type="RefSeq" id="WP_176788355.1">
    <property type="nucleotide sequence ID" value="NZ_JABXWR010000001.1"/>
</dbReference>
<dbReference type="GO" id="GO:0046872">
    <property type="term" value="F:metal ion binding"/>
    <property type="evidence" value="ECO:0007669"/>
    <property type="project" value="UniProtKB-KW"/>
</dbReference>
<protein>
    <submittedName>
        <fullName evidence="6">HAD family hydrolase</fullName>
    </submittedName>
</protein>
<comment type="caution">
    <text evidence="6">The sequence shown here is derived from an EMBL/GenBank/DDBJ whole genome shotgun (WGS) entry which is preliminary data.</text>
</comment>
<dbReference type="InterPro" id="IPR006439">
    <property type="entry name" value="HAD-SF_hydro_IA"/>
</dbReference>
<proteinExistence type="inferred from homology"/>
<comment type="cofactor">
    <cofactor evidence="1">
        <name>Mg(2+)</name>
        <dbReference type="ChEBI" id="CHEBI:18420"/>
    </cofactor>
</comment>
<evidence type="ECO:0000313" key="6">
    <source>
        <dbReference type="EMBL" id="NVO66683.1"/>
    </source>
</evidence>
<dbReference type="NCBIfam" id="TIGR01549">
    <property type="entry name" value="HAD-SF-IA-v1"/>
    <property type="match status" value="1"/>
</dbReference>
<gene>
    <name evidence="6" type="ORF">HWN36_05020</name>
</gene>
<dbReference type="PANTHER" id="PTHR46470">
    <property type="entry name" value="N-ACYLNEURAMINATE-9-PHOSPHATASE"/>
    <property type="match status" value="1"/>
</dbReference>
<dbReference type="SFLD" id="SFLDS00003">
    <property type="entry name" value="Haloacid_Dehalogenase"/>
    <property type="match status" value="1"/>
</dbReference>
<dbReference type="SUPFAM" id="SSF56784">
    <property type="entry name" value="HAD-like"/>
    <property type="match status" value="1"/>
</dbReference>
<keyword evidence="7" id="KW-1185">Reference proteome</keyword>
<name>A0A7K4HN30_9EURY</name>
<dbReference type="PRINTS" id="PR00413">
    <property type="entry name" value="HADHALOGNASE"/>
</dbReference>
<accession>A0A7K4HN30</accession>
<dbReference type="GO" id="GO:0016791">
    <property type="term" value="F:phosphatase activity"/>
    <property type="evidence" value="ECO:0007669"/>
    <property type="project" value="TreeGrafter"/>
</dbReference>
<dbReference type="InterPro" id="IPR051400">
    <property type="entry name" value="HAD-like_hydrolase"/>
</dbReference>
<dbReference type="InterPro" id="IPR023214">
    <property type="entry name" value="HAD_sf"/>
</dbReference>
<dbReference type="Pfam" id="PF00702">
    <property type="entry name" value="Hydrolase"/>
    <property type="match status" value="1"/>
</dbReference>
<evidence type="ECO:0000256" key="5">
    <source>
        <dbReference type="ARBA" id="ARBA00022842"/>
    </source>
</evidence>
<dbReference type="Proteomes" id="UP000570823">
    <property type="component" value="Unassembled WGS sequence"/>
</dbReference>
<evidence type="ECO:0000256" key="1">
    <source>
        <dbReference type="ARBA" id="ARBA00001946"/>
    </source>
</evidence>
<sequence length="220" mass="25236">MGIPDNVQAVFFDCYNTLIEIGTDEDDPLTWQMLSSWLSYQGVGIGAGDLMHEYRRTCREQAVRRGEAHPEIDVEAVFVQICRDHRLWDLDARRVGRRAARTFRAASVRKKRVFPESLRLLEHLRGLPMGIVSNGQRVFSEHELRHLGLKGYFDVLVFSSDLGFKKPDPRIFVYALEKLGVDPENALFIGDSYRNDILAPRAIGMHSMYIRDAWGLPDRS</sequence>
<dbReference type="InterPro" id="IPR036412">
    <property type="entry name" value="HAD-like_sf"/>
</dbReference>
<evidence type="ECO:0000256" key="2">
    <source>
        <dbReference type="ARBA" id="ARBA00007958"/>
    </source>
</evidence>
<dbReference type="AlphaFoldDB" id="A0A7K4HN30"/>
<dbReference type="OrthoDB" id="27736at2157"/>
<evidence type="ECO:0000256" key="4">
    <source>
        <dbReference type="ARBA" id="ARBA00022801"/>
    </source>
</evidence>